<accession>A0A3L8A3G3</accession>
<comment type="caution">
    <text evidence="4">The sequence shown here is derived from an EMBL/GenBank/DDBJ whole genome shotgun (WGS) entry which is preliminary data.</text>
</comment>
<reference evidence="4 5" key="1">
    <citation type="submission" date="2018-09" db="EMBL/GenBank/DDBJ databases">
        <title>Murine metabolic-syndrome-specific gut microbial biobank.</title>
        <authorList>
            <person name="Liu C."/>
        </authorList>
    </citation>
    <scope>NUCLEOTIDE SEQUENCE [LARGE SCALE GENOMIC DNA]</scope>
    <source>
        <strain evidence="4 5">0.1X-D8-26</strain>
    </source>
</reference>
<dbReference type="Pfam" id="PF14771">
    <property type="entry name" value="DUF4476"/>
    <property type="match status" value="1"/>
</dbReference>
<dbReference type="InterPro" id="IPR028011">
    <property type="entry name" value="DUF4476"/>
</dbReference>
<evidence type="ECO:0000313" key="5">
    <source>
        <dbReference type="Proteomes" id="UP000267159"/>
    </source>
</evidence>
<keyword evidence="2" id="KW-0732">Signal</keyword>
<proteinExistence type="predicted"/>
<protein>
    <submittedName>
        <fullName evidence="4">DUF4476 domain-containing protein</fullName>
    </submittedName>
</protein>
<sequence>MRKIIISFCILFAALSLQAQSVNGIRIDGGNTPILVYLGGNQISLPTTTCFVANLKSGYYTVEVYATRFTRPGERVWKGERLYNERVYFKGNGVMEIMVNGRDEMRPDNRPGRPEHGGHRPVYDRYDRVMNKQLFQAFFDNVKNEPFEKDRIALINAALASSDFTADQCLQLVKFYAFDNERMKIMKMIYPRIVDKEAFFMVINSLTFSSNKKKMYDFVKKYSEH</sequence>
<feature type="region of interest" description="Disordered" evidence="1">
    <location>
        <begin position="103"/>
        <end position="122"/>
    </location>
</feature>
<evidence type="ECO:0000313" key="4">
    <source>
        <dbReference type="EMBL" id="RLT78519.1"/>
    </source>
</evidence>
<dbReference type="STRING" id="1235814.GCA_000613385_01746"/>
<dbReference type="AlphaFoldDB" id="A0A3L8A3G3"/>
<evidence type="ECO:0000259" key="3">
    <source>
        <dbReference type="Pfam" id="PF14771"/>
    </source>
</evidence>
<feature type="domain" description="DUF4476" evidence="3">
    <location>
        <begin position="130"/>
        <end position="218"/>
    </location>
</feature>
<dbReference type="EMBL" id="RAZM01000101">
    <property type="protein sequence ID" value="RLT78519.1"/>
    <property type="molecule type" value="Genomic_DNA"/>
</dbReference>
<dbReference type="GeneID" id="93047871"/>
<dbReference type="Proteomes" id="UP000267159">
    <property type="component" value="Unassembled WGS sequence"/>
</dbReference>
<evidence type="ECO:0000256" key="2">
    <source>
        <dbReference type="SAM" id="SignalP"/>
    </source>
</evidence>
<gene>
    <name evidence="4" type="ORF">D7Y07_18775</name>
</gene>
<feature type="chain" id="PRO_5018291276" evidence="2">
    <location>
        <begin position="20"/>
        <end position="225"/>
    </location>
</feature>
<name>A0A3L8A3G3_9BACE</name>
<feature type="signal peptide" evidence="2">
    <location>
        <begin position="1"/>
        <end position="19"/>
    </location>
</feature>
<evidence type="ECO:0000256" key="1">
    <source>
        <dbReference type="SAM" id="MobiDB-lite"/>
    </source>
</evidence>
<dbReference type="RefSeq" id="WP_024987897.1">
    <property type="nucleotide sequence ID" value="NZ_CARUXD010000089.1"/>
</dbReference>
<organism evidence="4 5">
    <name type="scientific">Bacteroides acidifaciens</name>
    <dbReference type="NCBI Taxonomy" id="85831"/>
    <lineage>
        <taxon>Bacteria</taxon>
        <taxon>Pseudomonadati</taxon>
        <taxon>Bacteroidota</taxon>
        <taxon>Bacteroidia</taxon>
        <taxon>Bacteroidales</taxon>
        <taxon>Bacteroidaceae</taxon>
        <taxon>Bacteroides</taxon>
    </lineage>
</organism>